<sequence>MTISKITLAAALAASALVATPALAQDAPADGLTVTGSATIVSDYRFRGISLSDRDATIQGGFGVSHDSGFYVGTWGSGLSGFGSFGGSNTEIDVYGGYTTDLGGMTVDVGLLWYLYPGTTGTDYAEPYASVSGAFGPLEAKVGVAYAPDQDAIGSDDNLYVFTDVSAAIPETPLTLKAHYGYTDGSLGGLNGSYSDWSIGASASWKALNFGVSYVDTSISKGDDLFMDPTRKIAQDGVVFSIGASF</sequence>
<dbReference type="AlphaFoldDB" id="A0A1L3ZZT1"/>
<gene>
    <name evidence="2" type="ORF">BSL82_12660</name>
</gene>
<evidence type="ECO:0008006" key="4">
    <source>
        <dbReference type="Google" id="ProtNLM"/>
    </source>
</evidence>
<name>A0A1L3ZZT1_9SPHN</name>
<evidence type="ECO:0000313" key="3">
    <source>
        <dbReference type="Proteomes" id="UP000182063"/>
    </source>
</evidence>
<evidence type="ECO:0000313" key="2">
    <source>
        <dbReference type="EMBL" id="API61137.1"/>
    </source>
</evidence>
<keyword evidence="3" id="KW-1185">Reference proteome</keyword>
<organism evidence="2 3">
    <name type="scientific">Tardibacter chloracetimidivorans</name>
    <dbReference type="NCBI Taxonomy" id="1921510"/>
    <lineage>
        <taxon>Bacteria</taxon>
        <taxon>Pseudomonadati</taxon>
        <taxon>Pseudomonadota</taxon>
        <taxon>Alphaproteobacteria</taxon>
        <taxon>Sphingomonadales</taxon>
        <taxon>Sphingomonadaceae</taxon>
        <taxon>Tardibacter</taxon>
    </lineage>
</organism>
<dbReference type="InterPro" id="IPR010239">
    <property type="entry name" value="CHP02001"/>
</dbReference>
<feature type="signal peptide" evidence="1">
    <location>
        <begin position="1"/>
        <end position="24"/>
    </location>
</feature>
<dbReference type="STRING" id="1921510.BSL82_12660"/>
<feature type="chain" id="PRO_5012498910" description="Outer membrane protein beta-barrel domain-containing protein" evidence="1">
    <location>
        <begin position="25"/>
        <end position="246"/>
    </location>
</feature>
<accession>A0A1L3ZZT1</accession>
<reference evidence="3" key="1">
    <citation type="submission" date="2016-11" db="EMBL/GenBank/DDBJ databases">
        <title>Complete Genome Sequence of alachlor-degrading Sphingomonas sp. strain JJ-A5.</title>
        <authorList>
            <person name="Lee H."/>
            <person name="Ka J.-O."/>
        </authorList>
    </citation>
    <scope>NUCLEOTIDE SEQUENCE [LARGE SCALE GENOMIC DNA]</scope>
    <source>
        <strain evidence="3">JJ-A5</strain>
    </source>
</reference>
<evidence type="ECO:0000256" key="1">
    <source>
        <dbReference type="SAM" id="SignalP"/>
    </source>
</evidence>
<dbReference type="EMBL" id="CP018221">
    <property type="protein sequence ID" value="API61137.1"/>
    <property type="molecule type" value="Genomic_DNA"/>
</dbReference>
<dbReference type="Proteomes" id="UP000182063">
    <property type="component" value="Chromosome"/>
</dbReference>
<protein>
    <recommendedName>
        <fullName evidence="4">Outer membrane protein beta-barrel domain-containing protein</fullName>
    </recommendedName>
</protein>
<proteinExistence type="predicted"/>
<dbReference type="Pfam" id="PF09694">
    <property type="entry name" value="Gcw_chp"/>
    <property type="match status" value="1"/>
</dbReference>
<dbReference type="OrthoDB" id="9793561at2"/>
<keyword evidence="1" id="KW-0732">Signal</keyword>
<dbReference type="RefSeq" id="WP_072598781.1">
    <property type="nucleotide sequence ID" value="NZ_CP018221.1"/>
</dbReference>
<dbReference type="KEGG" id="sphj:BSL82_12660"/>
<dbReference type="NCBIfam" id="TIGR02001">
    <property type="entry name" value="gcw_chp"/>
    <property type="match status" value="1"/>
</dbReference>